<keyword evidence="2" id="KW-0678">Repressor</keyword>
<evidence type="ECO:0000256" key="2">
    <source>
        <dbReference type="HAMAP-Rule" id="MF_01477"/>
    </source>
</evidence>
<dbReference type="PANTHER" id="PTHR21043:SF0">
    <property type="entry name" value="MITOCHONDRIAL ASSEMBLY OF RIBOSOMAL LARGE SUBUNIT PROTEIN 1"/>
    <property type="match status" value="1"/>
</dbReference>
<comment type="similarity">
    <text evidence="1 2">Belongs to the Iojap/RsfS family.</text>
</comment>
<dbReference type="GO" id="GO:0090071">
    <property type="term" value="P:negative regulation of ribosome biogenesis"/>
    <property type="evidence" value="ECO:0007669"/>
    <property type="project" value="UniProtKB-UniRule"/>
</dbReference>
<organism evidence="3 4">
    <name type="scientific">Dethiosulfatibacter aminovorans DSM 17477</name>
    <dbReference type="NCBI Taxonomy" id="1121476"/>
    <lineage>
        <taxon>Bacteria</taxon>
        <taxon>Bacillati</taxon>
        <taxon>Bacillota</taxon>
        <taxon>Tissierellia</taxon>
        <taxon>Dethiosulfatibacter</taxon>
    </lineage>
</organism>
<evidence type="ECO:0000313" key="4">
    <source>
        <dbReference type="Proteomes" id="UP000184052"/>
    </source>
</evidence>
<dbReference type="Proteomes" id="UP000184052">
    <property type="component" value="Unassembled WGS sequence"/>
</dbReference>
<dbReference type="EMBL" id="FQZL01000006">
    <property type="protein sequence ID" value="SHI66032.1"/>
    <property type="molecule type" value="Genomic_DNA"/>
</dbReference>
<comment type="subcellular location">
    <subcellularLocation>
        <location evidence="2">Cytoplasm</location>
    </subcellularLocation>
</comment>
<reference evidence="3 4" key="1">
    <citation type="submission" date="2016-11" db="EMBL/GenBank/DDBJ databases">
        <authorList>
            <person name="Jaros S."/>
            <person name="Januszkiewicz K."/>
            <person name="Wedrychowicz H."/>
        </authorList>
    </citation>
    <scope>NUCLEOTIDE SEQUENCE [LARGE SCALE GENOMIC DNA]</scope>
    <source>
        <strain evidence="3 4">DSM 17477</strain>
    </source>
</reference>
<keyword evidence="4" id="KW-1185">Reference proteome</keyword>
<keyword evidence="2" id="KW-0963">Cytoplasm</keyword>
<dbReference type="GO" id="GO:0017148">
    <property type="term" value="P:negative regulation of translation"/>
    <property type="evidence" value="ECO:0007669"/>
    <property type="project" value="UniProtKB-UniRule"/>
</dbReference>
<dbReference type="HAMAP" id="MF_01477">
    <property type="entry name" value="Iojap_RsfS"/>
    <property type="match status" value="1"/>
</dbReference>
<dbReference type="GO" id="GO:0043023">
    <property type="term" value="F:ribosomal large subunit binding"/>
    <property type="evidence" value="ECO:0007669"/>
    <property type="project" value="TreeGrafter"/>
</dbReference>
<dbReference type="OrthoDB" id="9793681at2"/>
<dbReference type="Pfam" id="PF02410">
    <property type="entry name" value="RsfS"/>
    <property type="match status" value="1"/>
</dbReference>
<protein>
    <recommendedName>
        <fullName evidence="2">Ribosomal silencing factor RsfS</fullName>
    </recommendedName>
</protein>
<dbReference type="InterPro" id="IPR004394">
    <property type="entry name" value="Iojap/RsfS/C7orf30"/>
</dbReference>
<dbReference type="NCBIfam" id="TIGR00090">
    <property type="entry name" value="rsfS_iojap_ybeB"/>
    <property type="match status" value="1"/>
</dbReference>
<dbReference type="STRING" id="1121476.SAMN02745751_00721"/>
<dbReference type="GO" id="GO:0005737">
    <property type="term" value="C:cytoplasm"/>
    <property type="evidence" value="ECO:0007669"/>
    <property type="project" value="UniProtKB-SubCell"/>
</dbReference>
<sequence>MENNREKIETILKACDEKKAYSFSVIDISNISTIADYFIICSVNNERQGEAVADEIINKMSKIGVKLIHKEGYQTKRWILLDYGFAVVHIFHKDERYVYDLEKLWSEGTDIDVEDYGIENWN</sequence>
<evidence type="ECO:0000256" key="1">
    <source>
        <dbReference type="ARBA" id="ARBA00010574"/>
    </source>
</evidence>
<dbReference type="InterPro" id="IPR043519">
    <property type="entry name" value="NT_sf"/>
</dbReference>
<evidence type="ECO:0000313" key="3">
    <source>
        <dbReference type="EMBL" id="SHI66032.1"/>
    </source>
</evidence>
<comment type="subunit">
    <text evidence="2">Interacts with ribosomal protein uL14 (rplN).</text>
</comment>
<proteinExistence type="inferred from homology"/>
<dbReference type="PANTHER" id="PTHR21043">
    <property type="entry name" value="IOJAP SUPERFAMILY ORTHOLOG"/>
    <property type="match status" value="1"/>
</dbReference>
<keyword evidence="2" id="KW-0810">Translation regulation</keyword>
<dbReference type="SUPFAM" id="SSF81301">
    <property type="entry name" value="Nucleotidyltransferase"/>
    <property type="match status" value="1"/>
</dbReference>
<name>A0A1M6CYD4_9FIRM</name>
<dbReference type="AlphaFoldDB" id="A0A1M6CYD4"/>
<dbReference type="GO" id="GO:0042256">
    <property type="term" value="P:cytosolic ribosome assembly"/>
    <property type="evidence" value="ECO:0007669"/>
    <property type="project" value="UniProtKB-UniRule"/>
</dbReference>
<dbReference type="Gene3D" id="3.30.460.10">
    <property type="entry name" value="Beta Polymerase, domain 2"/>
    <property type="match status" value="1"/>
</dbReference>
<comment type="function">
    <text evidence="2">Functions as a ribosomal silencing factor. Interacts with ribosomal protein uL14 (rplN), blocking formation of intersubunit bridge B8. Prevents association of the 30S and 50S ribosomal subunits and the formation of functional ribosomes, thus repressing translation.</text>
</comment>
<gene>
    <name evidence="2" type="primary">rsfS</name>
    <name evidence="3" type="ORF">SAMN02745751_00721</name>
</gene>
<accession>A0A1M6CYD4</accession>
<dbReference type="RefSeq" id="WP_073047309.1">
    <property type="nucleotide sequence ID" value="NZ_FQZL01000006.1"/>
</dbReference>